<evidence type="ECO:0000256" key="1">
    <source>
        <dbReference type="ARBA" id="ARBA00003618"/>
    </source>
</evidence>
<dbReference type="NCBIfam" id="TIGR00634">
    <property type="entry name" value="recN"/>
    <property type="match status" value="1"/>
</dbReference>
<comment type="function">
    <text evidence="1 9">May be involved in recombinational repair of damaged DNA.</text>
</comment>
<evidence type="ECO:0000313" key="13">
    <source>
        <dbReference type="Proteomes" id="UP000198846"/>
    </source>
</evidence>
<evidence type="ECO:0000259" key="11">
    <source>
        <dbReference type="Pfam" id="PF02463"/>
    </source>
</evidence>
<evidence type="ECO:0000256" key="6">
    <source>
        <dbReference type="ARBA" id="ARBA00022840"/>
    </source>
</evidence>
<keyword evidence="10" id="KW-0175">Coiled coil</keyword>
<keyword evidence="4" id="KW-0547">Nucleotide-binding</keyword>
<proteinExistence type="inferred from homology"/>
<dbReference type="GO" id="GO:0006310">
    <property type="term" value="P:DNA recombination"/>
    <property type="evidence" value="ECO:0007669"/>
    <property type="project" value="InterPro"/>
</dbReference>
<dbReference type="Pfam" id="PF02463">
    <property type="entry name" value="SMC_N"/>
    <property type="match status" value="1"/>
</dbReference>
<dbReference type="GO" id="GO:0043590">
    <property type="term" value="C:bacterial nucleoid"/>
    <property type="evidence" value="ECO:0007669"/>
    <property type="project" value="TreeGrafter"/>
</dbReference>
<keyword evidence="7 9" id="KW-0234">DNA repair</keyword>
<dbReference type="PANTHER" id="PTHR11059:SF0">
    <property type="entry name" value="DNA REPAIR PROTEIN RECN"/>
    <property type="match status" value="1"/>
</dbReference>
<comment type="similarity">
    <text evidence="2 9">Belongs to the RecN family.</text>
</comment>
<dbReference type="InterPro" id="IPR003395">
    <property type="entry name" value="RecF/RecN/SMC_N"/>
</dbReference>
<evidence type="ECO:0000256" key="2">
    <source>
        <dbReference type="ARBA" id="ARBA00009441"/>
    </source>
</evidence>
<organism evidence="12 13">
    <name type="scientific">Bizionia paragorgiae</name>
    <dbReference type="NCBI Taxonomy" id="283786"/>
    <lineage>
        <taxon>Bacteria</taxon>
        <taxon>Pseudomonadati</taxon>
        <taxon>Bacteroidota</taxon>
        <taxon>Flavobacteriia</taxon>
        <taxon>Flavobacteriales</taxon>
        <taxon>Flavobacteriaceae</taxon>
        <taxon>Bizionia</taxon>
    </lineage>
</organism>
<accession>A0A1H3YE53</accession>
<dbReference type="Gene3D" id="3.40.50.300">
    <property type="entry name" value="P-loop containing nucleotide triphosphate hydrolases"/>
    <property type="match status" value="2"/>
</dbReference>
<evidence type="ECO:0000313" key="12">
    <source>
        <dbReference type="EMBL" id="SEA09371.1"/>
    </source>
</evidence>
<dbReference type="CDD" id="cd03241">
    <property type="entry name" value="ABC_RecN"/>
    <property type="match status" value="1"/>
</dbReference>
<keyword evidence="13" id="KW-1185">Reference proteome</keyword>
<protein>
    <recommendedName>
        <fullName evidence="3 9">DNA repair protein RecN</fullName>
    </recommendedName>
    <alternativeName>
        <fullName evidence="8 9">Recombination protein N</fullName>
    </alternativeName>
</protein>
<dbReference type="GO" id="GO:0006281">
    <property type="term" value="P:DNA repair"/>
    <property type="evidence" value="ECO:0007669"/>
    <property type="project" value="UniProtKB-KW"/>
</dbReference>
<evidence type="ECO:0000256" key="5">
    <source>
        <dbReference type="ARBA" id="ARBA00022763"/>
    </source>
</evidence>
<dbReference type="RefSeq" id="WP_092133276.1">
    <property type="nucleotide sequence ID" value="NZ_FNQK01000006.1"/>
</dbReference>
<name>A0A1H3YE53_BIZPA</name>
<sequence length="554" mass="61925">MLSSLTIKNYALIDHLQVDFNNGFTTITGETGAGKSILLGGLSLILGKRADLSSLRDTAKKCIIEAQFNIQNYNLESLFSANDLDFEPLTIIRREILPSGKSRAFINDSPVNLGVLQVLGSHLIDIHSQNETLQLVDDAFQFQVIDALAENSKELKTYREKLSDYKKLKKELVKLKEFQSEAIKEHEYNSFLLKELVDAKLKEGEFEALEEEFESLSNVEQIQEKLTLAHALFSEENAGVLTRITELKNTLVKLSGLAAKYKPVAERVTSSLIDLDDIFGEVEAFQEQLDADPNRLEEVQGKLTLLNNLFQKHFVNEVSELITIREALALKVADTENVEANIDKKEQEISKVQARLDQVAEKVHKKRLAVVPKLKKELETILASLGMPNAQFNITLNYSDTYFNNGREELSFLFSANKGGQFNLLKKAASGGELSRIMLAIKSVLTQYENLPTIMFDEIDTGVSGEISNKMADIMAQMSVTMQVFSITHLPQIAAKGHTHFKVYKADVNEVTTTNLVKLNDEDRVFEIAQMLGGTEVSESALAHAKQLLNHVNS</sequence>
<evidence type="ECO:0000256" key="9">
    <source>
        <dbReference type="PIRNR" id="PIRNR003128"/>
    </source>
</evidence>
<dbReference type="PANTHER" id="PTHR11059">
    <property type="entry name" value="DNA REPAIR PROTEIN RECN"/>
    <property type="match status" value="1"/>
</dbReference>
<dbReference type="SUPFAM" id="SSF52540">
    <property type="entry name" value="P-loop containing nucleoside triphosphate hydrolases"/>
    <property type="match status" value="1"/>
</dbReference>
<dbReference type="Proteomes" id="UP000198846">
    <property type="component" value="Unassembled WGS sequence"/>
</dbReference>
<gene>
    <name evidence="12" type="ORF">SAMN04487990_106144</name>
</gene>
<feature type="coiled-coil region" evidence="10">
    <location>
        <begin position="148"/>
        <end position="175"/>
    </location>
</feature>
<evidence type="ECO:0000256" key="8">
    <source>
        <dbReference type="ARBA" id="ARBA00033408"/>
    </source>
</evidence>
<dbReference type="GO" id="GO:0005524">
    <property type="term" value="F:ATP binding"/>
    <property type="evidence" value="ECO:0007669"/>
    <property type="project" value="UniProtKB-KW"/>
</dbReference>
<dbReference type="InterPro" id="IPR004604">
    <property type="entry name" value="DNA_recomb/repair_RecN"/>
</dbReference>
<evidence type="ECO:0000256" key="7">
    <source>
        <dbReference type="ARBA" id="ARBA00023204"/>
    </source>
</evidence>
<dbReference type="STRING" id="283786.SAMN04487990_106144"/>
<evidence type="ECO:0000256" key="10">
    <source>
        <dbReference type="SAM" id="Coils"/>
    </source>
</evidence>
<keyword evidence="6" id="KW-0067">ATP-binding</keyword>
<evidence type="ECO:0000256" key="4">
    <source>
        <dbReference type="ARBA" id="ARBA00022741"/>
    </source>
</evidence>
<dbReference type="OrthoDB" id="9806954at2"/>
<feature type="coiled-coil region" evidence="10">
    <location>
        <begin position="335"/>
        <end position="362"/>
    </location>
</feature>
<dbReference type="AlphaFoldDB" id="A0A1H3YE53"/>
<dbReference type="PIRSF" id="PIRSF003128">
    <property type="entry name" value="RecN"/>
    <property type="match status" value="1"/>
</dbReference>
<evidence type="ECO:0000256" key="3">
    <source>
        <dbReference type="ARBA" id="ARBA00021315"/>
    </source>
</evidence>
<feature type="domain" description="RecF/RecN/SMC N-terminal" evidence="11">
    <location>
        <begin position="2"/>
        <end position="507"/>
    </location>
</feature>
<dbReference type="InterPro" id="IPR027417">
    <property type="entry name" value="P-loop_NTPase"/>
</dbReference>
<dbReference type="GO" id="GO:0009432">
    <property type="term" value="P:SOS response"/>
    <property type="evidence" value="ECO:0007669"/>
    <property type="project" value="TreeGrafter"/>
</dbReference>
<dbReference type="EMBL" id="FNQK01000006">
    <property type="protein sequence ID" value="SEA09371.1"/>
    <property type="molecule type" value="Genomic_DNA"/>
</dbReference>
<keyword evidence="5 9" id="KW-0227">DNA damage</keyword>
<reference evidence="12 13" key="1">
    <citation type="submission" date="2016-10" db="EMBL/GenBank/DDBJ databases">
        <authorList>
            <person name="de Groot N.N."/>
        </authorList>
    </citation>
    <scope>NUCLEOTIDE SEQUENCE [LARGE SCALE GENOMIC DNA]</scope>
    <source>
        <strain evidence="12 13">DSM 23842</strain>
    </source>
</reference>